<comment type="caution">
    <text evidence="5">The sequence shown here is derived from an EMBL/GenBank/DDBJ whole genome shotgun (WGS) entry which is preliminary data.</text>
</comment>
<keyword evidence="6" id="KW-1185">Reference proteome</keyword>
<dbReference type="PROSITE" id="PS50088">
    <property type="entry name" value="ANK_REPEAT"/>
    <property type="match status" value="13"/>
</dbReference>
<feature type="repeat" description="ANK" evidence="3">
    <location>
        <begin position="599"/>
        <end position="631"/>
    </location>
</feature>
<gene>
    <name evidence="5" type="ORF">A1O1_04957</name>
</gene>
<dbReference type="SUPFAM" id="SSF48403">
    <property type="entry name" value="Ankyrin repeat"/>
    <property type="match status" value="2"/>
</dbReference>
<proteinExistence type="predicted"/>
<evidence type="ECO:0000313" key="6">
    <source>
        <dbReference type="Proteomes" id="UP000019484"/>
    </source>
</evidence>
<dbReference type="Gene3D" id="1.25.40.20">
    <property type="entry name" value="Ankyrin repeat-containing domain"/>
    <property type="match status" value="5"/>
</dbReference>
<dbReference type="Pfam" id="PF13637">
    <property type="entry name" value="Ank_4"/>
    <property type="match status" value="1"/>
</dbReference>
<dbReference type="InterPro" id="IPR036770">
    <property type="entry name" value="Ankyrin_rpt-contain_sf"/>
</dbReference>
<feature type="repeat" description="ANK" evidence="3">
    <location>
        <begin position="733"/>
        <end position="765"/>
    </location>
</feature>
<organism evidence="5 6">
    <name type="scientific">Capronia coronata CBS 617.96</name>
    <dbReference type="NCBI Taxonomy" id="1182541"/>
    <lineage>
        <taxon>Eukaryota</taxon>
        <taxon>Fungi</taxon>
        <taxon>Dikarya</taxon>
        <taxon>Ascomycota</taxon>
        <taxon>Pezizomycotina</taxon>
        <taxon>Eurotiomycetes</taxon>
        <taxon>Chaetothyriomycetidae</taxon>
        <taxon>Chaetothyriales</taxon>
        <taxon>Herpotrichiellaceae</taxon>
        <taxon>Capronia</taxon>
    </lineage>
</organism>
<dbReference type="RefSeq" id="XP_007724036.1">
    <property type="nucleotide sequence ID" value="XM_007725846.1"/>
</dbReference>
<feature type="repeat" description="ANK" evidence="3">
    <location>
        <begin position="558"/>
        <end position="579"/>
    </location>
</feature>
<dbReference type="Proteomes" id="UP000019484">
    <property type="component" value="Unassembled WGS sequence"/>
</dbReference>
<dbReference type="PROSITE" id="PS50297">
    <property type="entry name" value="ANK_REP_REGION"/>
    <property type="match status" value="13"/>
</dbReference>
<dbReference type="HOGENOM" id="CLU_319611_0_0_1"/>
<evidence type="ECO:0000256" key="2">
    <source>
        <dbReference type="ARBA" id="ARBA00023043"/>
    </source>
</evidence>
<dbReference type="SMART" id="SM00248">
    <property type="entry name" value="ANK"/>
    <property type="match status" value="17"/>
</dbReference>
<sequence length="994" mass="108817">MVGEEANWTVDKLWVLFRSLVSCSLHGTTVCVIDAIDECDASDDHLLKDLLELPGSLGPHFKIVVTRTTPSSESTWTAPSESTTIDLDTLAKDSVLLELAAKDEASEFVVRNPAFRMFKSDLEQSLKRKGNSKLIISLKLALLETSDLPSTTVSICEQLASLPDTTDEIYQRFVSRIPLQRAAWAHKVVSWVLFACRPLKIHELATAAALEPTLTDLKSIRSGISQDIALDLKRTFGPLIKIENEAAYFLHNSFQDFLLKGQAKTWPDHFTLPFKGHGYITQTCLNYLSIMKKPEIGTDQNGPKALPLSGCDVQDLLVYAVQYWPAHYQLVQNDIPTLDAVYSFLSNESLMQNWSRFSWSLENPARRRSASFMDPLPIAAEFGFAELVAKLLSTSTGDKKSRSIALEVAAYQGSKNIVKPLLQSDVSSTLALHMAASNGSIEVVRELLDHAASVEATDPLGATALHIASRKGYCRVVDLLLQKKPNIHAADKDDATPLHLASLFGHVDVIRSLLKARADPLRTDKHGSTPLHVAIESQQPGAVKELLNVVALDSFNDKDETPLHLAADSGRVEIAQMLIGNLPSHLKHRPAILECKHWEGKTPLHRAAQKGHGEVVKLLLEVGADASAQDNHRCLPLHLAAEKGHLDVVNALLKAKEEESKAGNDFLSKPLHLAALHGHVAVVKSLLQYYSSSLDIFDGSDSTPLHLAATKGHTEIVQILLAAEAETDILNEDQETPLHLASRQGSLPVVRMLLTSGSDPTATNREGRTPLHVACEKGQLAVVKWLLHKTQHSLEDDEFVNLTDDVGTTPLHLAALSGDVELFEELLNSHARLDAVDDFGRSLLHFASREGSLNVVGMLLGNGAKISATDRYECTPLHDAAEAGHWSVVTALLAAGADPNASDNELRRPLHYASQDGHVEIVRELLKYDAKKDALDRRSRSPLHLACQRESKLSMLRMRMTGGYLPSANRSCHLDCSIVRLTKTPSCLATVASS</sequence>
<evidence type="ECO:0000256" key="3">
    <source>
        <dbReference type="PROSITE-ProRule" id="PRU00023"/>
    </source>
</evidence>
<dbReference type="EMBL" id="AMWN01000004">
    <property type="protein sequence ID" value="EXJ88030.1"/>
    <property type="molecule type" value="Genomic_DNA"/>
</dbReference>
<feature type="repeat" description="ANK" evidence="3">
    <location>
        <begin position="766"/>
        <end position="787"/>
    </location>
</feature>
<evidence type="ECO:0000259" key="4">
    <source>
        <dbReference type="Pfam" id="PF24883"/>
    </source>
</evidence>
<evidence type="ECO:0000313" key="5">
    <source>
        <dbReference type="EMBL" id="EXJ88030.1"/>
    </source>
</evidence>
<dbReference type="GeneID" id="19159835"/>
<feature type="repeat" description="ANK" evidence="3">
    <location>
        <begin position="700"/>
        <end position="732"/>
    </location>
</feature>
<feature type="repeat" description="ANK" evidence="3">
    <location>
        <begin position="839"/>
        <end position="871"/>
    </location>
</feature>
<dbReference type="Pfam" id="PF24883">
    <property type="entry name" value="NPHP3_N"/>
    <property type="match status" value="1"/>
</dbReference>
<name>W9YED8_9EURO</name>
<feature type="repeat" description="ANK" evidence="3">
    <location>
        <begin position="905"/>
        <end position="937"/>
    </location>
</feature>
<feature type="domain" description="Nephrocystin 3-like N-terminal" evidence="4">
    <location>
        <begin position="10"/>
        <end position="66"/>
    </location>
</feature>
<reference evidence="5 6" key="1">
    <citation type="submission" date="2013-03" db="EMBL/GenBank/DDBJ databases">
        <title>The Genome Sequence of Capronia coronata CBS 617.96.</title>
        <authorList>
            <consortium name="The Broad Institute Genomics Platform"/>
            <person name="Cuomo C."/>
            <person name="de Hoog S."/>
            <person name="Gorbushina A."/>
            <person name="Walker B."/>
            <person name="Young S.K."/>
            <person name="Zeng Q."/>
            <person name="Gargeya S."/>
            <person name="Fitzgerald M."/>
            <person name="Haas B."/>
            <person name="Abouelleil A."/>
            <person name="Allen A.W."/>
            <person name="Alvarado L."/>
            <person name="Arachchi H.M."/>
            <person name="Berlin A.M."/>
            <person name="Chapman S.B."/>
            <person name="Gainer-Dewar J."/>
            <person name="Goldberg J."/>
            <person name="Griggs A."/>
            <person name="Gujja S."/>
            <person name="Hansen M."/>
            <person name="Howarth C."/>
            <person name="Imamovic A."/>
            <person name="Ireland A."/>
            <person name="Larimer J."/>
            <person name="McCowan C."/>
            <person name="Murphy C."/>
            <person name="Pearson M."/>
            <person name="Poon T.W."/>
            <person name="Priest M."/>
            <person name="Roberts A."/>
            <person name="Saif S."/>
            <person name="Shea T."/>
            <person name="Sisk P."/>
            <person name="Sykes S."/>
            <person name="Wortman J."/>
            <person name="Nusbaum C."/>
            <person name="Birren B."/>
        </authorList>
    </citation>
    <scope>NUCLEOTIDE SEQUENCE [LARGE SCALE GENOMIC DNA]</scope>
    <source>
        <strain evidence="5 6">CBS 617.96</strain>
    </source>
</reference>
<protein>
    <recommendedName>
        <fullName evidence="4">Nephrocystin 3-like N-terminal domain-containing protein</fullName>
    </recommendedName>
</protein>
<keyword evidence="1" id="KW-0677">Repeat</keyword>
<dbReference type="AlphaFoldDB" id="W9YED8"/>
<evidence type="ECO:0000256" key="1">
    <source>
        <dbReference type="ARBA" id="ARBA00022737"/>
    </source>
</evidence>
<accession>W9YED8</accession>
<feature type="repeat" description="ANK" evidence="3">
    <location>
        <begin position="872"/>
        <end position="904"/>
    </location>
</feature>
<dbReference type="PANTHER" id="PTHR24198">
    <property type="entry name" value="ANKYRIN REPEAT AND PROTEIN KINASE DOMAIN-CONTAINING PROTEIN"/>
    <property type="match status" value="1"/>
</dbReference>
<dbReference type="GO" id="GO:0005737">
    <property type="term" value="C:cytoplasm"/>
    <property type="evidence" value="ECO:0007669"/>
    <property type="project" value="TreeGrafter"/>
</dbReference>
<dbReference type="Pfam" id="PF12796">
    <property type="entry name" value="Ank_2"/>
    <property type="match status" value="4"/>
</dbReference>
<dbReference type="Pfam" id="PF00023">
    <property type="entry name" value="Ank"/>
    <property type="match status" value="2"/>
</dbReference>
<dbReference type="PRINTS" id="PR01415">
    <property type="entry name" value="ANKYRIN"/>
</dbReference>
<dbReference type="InterPro" id="IPR002110">
    <property type="entry name" value="Ankyrin_rpt"/>
</dbReference>
<dbReference type="eggNOG" id="KOG4177">
    <property type="taxonomic scope" value="Eukaryota"/>
</dbReference>
<feature type="repeat" description="ANK" evidence="3">
    <location>
        <begin position="493"/>
        <end position="525"/>
    </location>
</feature>
<feature type="repeat" description="ANK" evidence="3">
    <location>
        <begin position="632"/>
        <end position="664"/>
    </location>
</feature>
<dbReference type="OrthoDB" id="20872at2759"/>
<keyword evidence="2 3" id="KW-0040">ANK repeat</keyword>
<dbReference type="InterPro" id="IPR056884">
    <property type="entry name" value="NPHP3-like_N"/>
</dbReference>
<feature type="repeat" description="ANK" evidence="3">
    <location>
        <begin position="460"/>
        <end position="492"/>
    </location>
</feature>
<dbReference type="PANTHER" id="PTHR24198:SF165">
    <property type="entry name" value="ANKYRIN REPEAT-CONTAINING PROTEIN-RELATED"/>
    <property type="match status" value="1"/>
</dbReference>
<feature type="repeat" description="ANK" evidence="3">
    <location>
        <begin position="806"/>
        <end position="838"/>
    </location>
</feature>
<feature type="repeat" description="ANK" evidence="3">
    <location>
        <begin position="427"/>
        <end position="459"/>
    </location>
</feature>
<dbReference type="STRING" id="1182541.W9YED8"/>